<reference evidence="2 3" key="1">
    <citation type="submission" date="2019-09" db="EMBL/GenBank/DDBJ databases">
        <title>Bacillus ochoae sp. nov., Paenibacillus whitsoniae sp. nov., Paenibacillus spiritus sp. nov. Isolated from the Mars Exploration Rover during spacecraft assembly.</title>
        <authorList>
            <person name="Seuylemezian A."/>
            <person name="Vaishampayan P."/>
        </authorList>
    </citation>
    <scope>NUCLEOTIDE SEQUENCE [LARGE SCALE GENOMIC DNA]</scope>
    <source>
        <strain evidence="2 3">MER_111</strain>
    </source>
</reference>
<feature type="region of interest" description="Disordered" evidence="1">
    <location>
        <begin position="19"/>
        <end position="42"/>
    </location>
</feature>
<evidence type="ECO:0000256" key="1">
    <source>
        <dbReference type="SAM" id="MobiDB-lite"/>
    </source>
</evidence>
<comment type="caution">
    <text evidence="2">The sequence shown here is derived from an EMBL/GenBank/DDBJ whole genome shotgun (WGS) entry which is preliminary data.</text>
</comment>
<dbReference type="NCBIfam" id="TIGR01595">
    <property type="entry name" value="cas_CT1132"/>
    <property type="match status" value="1"/>
</dbReference>
<dbReference type="EMBL" id="VYKK01000012">
    <property type="protein sequence ID" value="KAA9004894.1"/>
    <property type="molecule type" value="Genomic_DNA"/>
</dbReference>
<dbReference type="NCBIfam" id="TIGR02589">
    <property type="entry name" value="cas_Csd2"/>
    <property type="match status" value="1"/>
</dbReference>
<dbReference type="Proteomes" id="UP000367750">
    <property type="component" value="Unassembled WGS sequence"/>
</dbReference>
<sequence length="294" mass="32636">MSTLDRKIDFAVVFSVHNANPNGDPLNGNRPRQNYEGHGEMSDVSLKRKIRNRLQDMGESLLVQSDDRRVDGFRSIKERVDANEEVQEFAKGKKPNNELYAQAACKEWIDVRSFGQVFAFGGAEGTSGGGVSIGVRGPVSIHAAVSIDPIDITSTQITKSVNTTTPKDPNKRGSDTMGMKHRVDFGVYVFYGSINTQLAEKTGFTYEDALKIREALQTLFENDTSSARPDGSMEVHSVYWWEHKSKLGQYSSAKVHRSLQVTRKQSAAALKALEDYEVTLQPLDGLEVQIYDGL</sequence>
<keyword evidence="3" id="KW-1185">Reference proteome</keyword>
<protein>
    <submittedName>
        <fullName evidence="2">Type I-C CRISPR-associated protein Cas7/Csd2</fullName>
    </submittedName>
</protein>
<evidence type="ECO:0000313" key="2">
    <source>
        <dbReference type="EMBL" id="KAA9004894.1"/>
    </source>
</evidence>
<dbReference type="Pfam" id="PF05107">
    <property type="entry name" value="Cas_Cas7"/>
    <property type="match status" value="1"/>
</dbReference>
<organism evidence="2 3">
    <name type="scientific">Paenibacillus spiritus</name>
    <dbReference type="NCBI Taxonomy" id="2496557"/>
    <lineage>
        <taxon>Bacteria</taxon>
        <taxon>Bacillati</taxon>
        <taxon>Bacillota</taxon>
        <taxon>Bacilli</taxon>
        <taxon>Bacillales</taxon>
        <taxon>Paenibacillaceae</taxon>
        <taxon>Paenibacillus</taxon>
    </lineage>
</organism>
<name>A0A5J5GBM1_9BACL</name>
<evidence type="ECO:0000313" key="3">
    <source>
        <dbReference type="Proteomes" id="UP000367750"/>
    </source>
</evidence>
<dbReference type="RefSeq" id="WP_150458045.1">
    <property type="nucleotide sequence ID" value="NZ_VYKK01000012.1"/>
</dbReference>
<dbReference type="InterPro" id="IPR013418">
    <property type="entry name" value="CRISPR-assoc_prot_Cas7/Csd2"/>
</dbReference>
<accession>A0A5J5GBM1</accession>
<dbReference type="InterPro" id="IPR006482">
    <property type="entry name" value="Cas7_Csh2/Csh2"/>
</dbReference>
<dbReference type="OrthoDB" id="9776792at2"/>
<dbReference type="GO" id="GO:0043571">
    <property type="term" value="P:maintenance of CRISPR repeat elements"/>
    <property type="evidence" value="ECO:0007669"/>
    <property type="project" value="InterPro"/>
</dbReference>
<gene>
    <name evidence="2" type="primary">cas7c</name>
    <name evidence="2" type="ORF">F4V43_09705</name>
</gene>
<dbReference type="AlphaFoldDB" id="A0A5J5GBM1"/>
<proteinExistence type="predicted"/>